<dbReference type="InterPro" id="IPR012577">
    <property type="entry name" value="NIPSNAP"/>
</dbReference>
<dbReference type="Pfam" id="PF07978">
    <property type="entry name" value="NIPSNAP"/>
    <property type="match status" value="1"/>
</dbReference>
<feature type="domain" description="NIPSNAP" evidence="1">
    <location>
        <begin position="6"/>
        <end position="101"/>
    </location>
</feature>
<accession>A0AAF0CB01</accession>
<dbReference type="SUPFAM" id="SSF54909">
    <property type="entry name" value="Dimeric alpha+beta barrel"/>
    <property type="match status" value="1"/>
</dbReference>
<reference evidence="2 3" key="2">
    <citation type="journal article" date="2022" name="Mar. Drugs">
        <title>Bioassay-Guided Fractionation Leads to the Detection of Cholic Acid Generated by the Rare Thalassomonas sp.</title>
        <authorList>
            <person name="Pheiffer F."/>
            <person name="Schneider Y.K."/>
            <person name="Hansen E.H."/>
            <person name="Andersen J.H."/>
            <person name="Isaksson J."/>
            <person name="Busche T."/>
            <person name="R C."/>
            <person name="Kalinowski J."/>
            <person name="Zyl L.V."/>
            <person name="Trindade M."/>
        </authorList>
    </citation>
    <scope>NUCLEOTIDE SEQUENCE [LARGE SCALE GENOMIC DNA]</scope>
    <source>
        <strain evidence="2 3">XOM25</strain>
    </source>
</reference>
<dbReference type="InterPro" id="IPR011008">
    <property type="entry name" value="Dimeric_a/b-barrel"/>
</dbReference>
<evidence type="ECO:0000259" key="1">
    <source>
        <dbReference type="Pfam" id="PF07978"/>
    </source>
</evidence>
<reference evidence="2 3" key="1">
    <citation type="journal article" date="2015" name="Genome Announc.">
        <title>Draft Genome Sequences of Marine Isolates of Thalassomonas viridans and Thalassomonas actiniarum.</title>
        <authorList>
            <person name="Olonade I."/>
            <person name="van Zyl L.J."/>
            <person name="Trindade M."/>
        </authorList>
    </citation>
    <scope>NUCLEOTIDE SEQUENCE [LARGE SCALE GENOMIC DNA]</scope>
    <source>
        <strain evidence="2 3">XOM25</strain>
    </source>
</reference>
<proteinExistence type="predicted"/>
<dbReference type="EMBL" id="CP059733">
    <property type="protein sequence ID" value="WDE06840.1"/>
    <property type="molecule type" value="Genomic_DNA"/>
</dbReference>
<dbReference type="Proteomes" id="UP000032352">
    <property type="component" value="Chromosome"/>
</dbReference>
<keyword evidence="3" id="KW-1185">Reference proteome</keyword>
<dbReference type="KEGG" id="tvd:SG34_008050"/>
<protein>
    <submittedName>
        <fullName evidence="2">NIPSNAP family protein</fullName>
    </submittedName>
</protein>
<name>A0AAF0CB01_9GAMM</name>
<evidence type="ECO:0000313" key="3">
    <source>
        <dbReference type="Proteomes" id="UP000032352"/>
    </source>
</evidence>
<evidence type="ECO:0000313" key="2">
    <source>
        <dbReference type="EMBL" id="WDE06840.1"/>
    </source>
</evidence>
<dbReference type="AlphaFoldDB" id="A0AAF0CB01"/>
<gene>
    <name evidence="2" type="ORF">SG34_008050</name>
</gene>
<organism evidence="2 3">
    <name type="scientific">Thalassomonas viridans</name>
    <dbReference type="NCBI Taxonomy" id="137584"/>
    <lineage>
        <taxon>Bacteria</taxon>
        <taxon>Pseudomonadati</taxon>
        <taxon>Pseudomonadota</taxon>
        <taxon>Gammaproteobacteria</taxon>
        <taxon>Alteromonadales</taxon>
        <taxon>Colwelliaceae</taxon>
        <taxon>Thalassomonas</taxon>
    </lineage>
</organism>
<dbReference type="RefSeq" id="WP_044842756.1">
    <property type="nucleotide sequence ID" value="NZ_CP059733.1"/>
</dbReference>
<dbReference type="Gene3D" id="3.30.70.100">
    <property type="match status" value="1"/>
</dbReference>
<sequence length="116" mass="13348">MTITCFIEYKLDPAQLDEFHQYAKNWGEIIPACQGELLGYFLPHEGSNNIAYGLINFPSLAAYEQYRHRLKQDDGGKQNFAFARTRQFILEEKRSFLTPVPETFCQPAVRAGQEQA</sequence>